<organism evidence="4 5">
    <name type="scientific">Govanella unica</name>
    <dbReference type="NCBI Taxonomy" id="2975056"/>
    <lineage>
        <taxon>Bacteria</taxon>
        <taxon>Pseudomonadati</taxon>
        <taxon>Pseudomonadota</taxon>
        <taxon>Alphaproteobacteria</taxon>
        <taxon>Emcibacterales</taxon>
        <taxon>Govanellaceae</taxon>
        <taxon>Govanella</taxon>
    </lineage>
</organism>
<dbReference type="PANTHER" id="PTHR43877:SF2">
    <property type="entry name" value="AMINOALKYLPHOSPHONATE N-ACETYLTRANSFERASE-RELATED"/>
    <property type="match status" value="1"/>
</dbReference>
<dbReference type="Proteomes" id="UP001141619">
    <property type="component" value="Unassembled WGS sequence"/>
</dbReference>
<comment type="caution">
    <text evidence="4">The sequence shown here is derived from an EMBL/GenBank/DDBJ whole genome shotgun (WGS) entry which is preliminary data.</text>
</comment>
<dbReference type="CDD" id="cd04301">
    <property type="entry name" value="NAT_SF"/>
    <property type="match status" value="1"/>
</dbReference>
<reference evidence="4" key="1">
    <citation type="submission" date="2022-08" db="EMBL/GenBank/DDBJ databases">
        <authorList>
            <person name="Vandamme P."/>
            <person name="Hettiarachchi A."/>
            <person name="Peeters C."/>
            <person name="Cnockaert M."/>
            <person name="Carlier A."/>
        </authorList>
    </citation>
    <scope>NUCLEOTIDE SEQUENCE</scope>
    <source>
        <strain evidence="4">LMG 31809</strain>
    </source>
</reference>
<evidence type="ECO:0000256" key="1">
    <source>
        <dbReference type="ARBA" id="ARBA00022679"/>
    </source>
</evidence>
<evidence type="ECO:0000256" key="2">
    <source>
        <dbReference type="ARBA" id="ARBA00023315"/>
    </source>
</evidence>
<dbReference type="GO" id="GO:0016747">
    <property type="term" value="F:acyltransferase activity, transferring groups other than amino-acyl groups"/>
    <property type="evidence" value="ECO:0007669"/>
    <property type="project" value="InterPro"/>
</dbReference>
<keyword evidence="2" id="KW-0012">Acyltransferase</keyword>
<dbReference type="Gene3D" id="3.40.630.30">
    <property type="match status" value="1"/>
</dbReference>
<dbReference type="InterPro" id="IPR050832">
    <property type="entry name" value="Bact_Acetyltransf"/>
</dbReference>
<evidence type="ECO:0000259" key="3">
    <source>
        <dbReference type="PROSITE" id="PS51186"/>
    </source>
</evidence>
<dbReference type="InterPro" id="IPR000182">
    <property type="entry name" value="GNAT_dom"/>
</dbReference>
<gene>
    <name evidence="4" type="ORF">NYP16_11630</name>
</gene>
<keyword evidence="5" id="KW-1185">Reference proteome</keyword>
<sequence length="183" mass="20236">MNKTRTKQYPAAVTETQELKTFQGSDLEDLCNATIEAIVDGEGFSWIKPPSMSALQAYWRGVLLIPERTLFVARLSGELVGTAQLIRPPSNNETGAFSVEVGTFFVAPWARGHGLARSLLADAEARARQDGFKSLEVNVRADREAAMSLAEGSGFTRWATKERYALIDGTYLPGHFYVKYLDQ</sequence>
<dbReference type="PROSITE" id="PS51186">
    <property type="entry name" value="GNAT"/>
    <property type="match status" value="1"/>
</dbReference>
<name>A0A9X3TZ53_9PROT</name>
<proteinExistence type="predicted"/>
<feature type="domain" description="N-acetyltransferase" evidence="3">
    <location>
        <begin position="17"/>
        <end position="183"/>
    </location>
</feature>
<reference evidence="4" key="2">
    <citation type="journal article" date="2023" name="Syst. Appl. Microbiol.">
        <title>Govania unica gen. nov., sp. nov., a rare biosphere bacterium that represents a novel family in the class Alphaproteobacteria.</title>
        <authorList>
            <person name="Vandamme P."/>
            <person name="Peeters C."/>
            <person name="Hettiarachchi A."/>
            <person name="Cnockaert M."/>
            <person name="Carlier A."/>
        </authorList>
    </citation>
    <scope>NUCLEOTIDE SEQUENCE</scope>
    <source>
        <strain evidence="4">LMG 31809</strain>
    </source>
</reference>
<dbReference type="AlphaFoldDB" id="A0A9X3TZ53"/>
<keyword evidence="1" id="KW-0808">Transferase</keyword>
<dbReference type="SUPFAM" id="SSF55729">
    <property type="entry name" value="Acyl-CoA N-acyltransferases (Nat)"/>
    <property type="match status" value="1"/>
</dbReference>
<dbReference type="Pfam" id="PF00583">
    <property type="entry name" value="Acetyltransf_1"/>
    <property type="match status" value="1"/>
</dbReference>
<dbReference type="RefSeq" id="WP_274944306.1">
    <property type="nucleotide sequence ID" value="NZ_JANWOI010000004.1"/>
</dbReference>
<dbReference type="EMBL" id="JANWOI010000004">
    <property type="protein sequence ID" value="MDA5194600.1"/>
    <property type="molecule type" value="Genomic_DNA"/>
</dbReference>
<accession>A0A9X3TZ53</accession>
<dbReference type="PANTHER" id="PTHR43877">
    <property type="entry name" value="AMINOALKYLPHOSPHONATE N-ACETYLTRANSFERASE-RELATED-RELATED"/>
    <property type="match status" value="1"/>
</dbReference>
<evidence type="ECO:0000313" key="4">
    <source>
        <dbReference type="EMBL" id="MDA5194600.1"/>
    </source>
</evidence>
<protein>
    <submittedName>
        <fullName evidence="4">GNAT family N-acetyltransferase</fullName>
    </submittedName>
</protein>
<evidence type="ECO:0000313" key="5">
    <source>
        <dbReference type="Proteomes" id="UP001141619"/>
    </source>
</evidence>
<dbReference type="InterPro" id="IPR016181">
    <property type="entry name" value="Acyl_CoA_acyltransferase"/>
</dbReference>